<keyword evidence="1" id="KW-0560">Oxidoreductase</keyword>
<dbReference type="SUPFAM" id="SSF51735">
    <property type="entry name" value="NAD(P)-binding Rossmann-fold domains"/>
    <property type="match status" value="1"/>
</dbReference>
<dbReference type="RefSeq" id="WP_074701003.1">
    <property type="nucleotide sequence ID" value="NZ_CP018863.1"/>
</dbReference>
<evidence type="ECO:0000313" key="4">
    <source>
        <dbReference type="Proteomes" id="UP000181917"/>
    </source>
</evidence>
<dbReference type="AlphaFoldDB" id="A0A1H1EA68"/>
<organism evidence="3 4">
    <name type="scientific">Crystallibacter crystallopoietes</name>
    <dbReference type="NCBI Taxonomy" id="37928"/>
    <lineage>
        <taxon>Bacteria</taxon>
        <taxon>Bacillati</taxon>
        <taxon>Actinomycetota</taxon>
        <taxon>Actinomycetes</taxon>
        <taxon>Micrococcales</taxon>
        <taxon>Micrococcaceae</taxon>
        <taxon>Crystallibacter</taxon>
    </lineage>
</organism>
<dbReference type="Proteomes" id="UP000181917">
    <property type="component" value="Unassembled WGS sequence"/>
</dbReference>
<protein>
    <recommendedName>
        <fullName evidence="2">Pyrroline-5-carboxylate reductase catalytic N-terminal domain-containing protein</fullName>
    </recommendedName>
</protein>
<dbReference type="OrthoDB" id="3194817at2"/>
<dbReference type="STRING" id="37928.SAMN04489742_2833"/>
<keyword evidence="4" id="KW-1185">Reference proteome</keyword>
<dbReference type="InterPro" id="IPR028939">
    <property type="entry name" value="P5C_Rdtase_cat_N"/>
</dbReference>
<evidence type="ECO:0000313" key="3">
    <source>
        <dbReference type="EMBL" id="SDQ85544.1"/>
    </source>
</evidence>
<evidence type="ECO:0000256" key="1">
    <source>
        <dbReference type="ARBA" id="ARBA00023002"/>
    </source>
</evidence>
<dbReference type="PANTHER" id="PTHR14239">
    <property type="entry name" value="DUDULIN-RELATED"/>
    <property type="match status" value="1"/>
</dbReference>
<dbReference type="EMBL" id="FNKH01000002">
    <property type="protein sequence ID" value="SDQ85544.1"/>
    <property type="molecule type" value="Genomic_DNA"/>
</dbReference>
<dbReference type="InterPro" id="IPR051267">
    <property type="entry name" value="STEAP_metalloreductase"/>
</dbReference>
<dbReference type="Pfam" id="PF03807">
    <property type="entry name" value="F420_oxidored"/>
    <property type="match status" value="1"/>
</dbReference>
<name>A0A1H1EA68_9MICC</name>
<accession>A0A1H1EA68</accession>
<gene>
    <name evidence="3" type="ORF">SAMN04489742_2833</name>
</gene>
<reference evidence="3 4" key="1">
    <citation type="submission" date="2016-10" db="EMBL/GenBank/DDBJ databases">
        <authorList>
            <person name="de Groot N.N."/>
        </authorList>
    </citation>
    <scope>NUCLEOTIDE SEQUENCE [LARGE SCALE GENOMIC DNA]</scope>
    <source>
        <strain evidence="3 4">DSM 20117</strain>
    </source>
</reference>
<evidence type="ECO:0000259" key="2">
    <source>
        <dbReference type="Pfam" id="PF03807"/>
    </source>
</evidence>
<proteinExistence type="predicted"/>
<dbReference type="InterPro" id="IPR036291">
    <property type="entry name" value="NAD(P)-bd_dom_sf"/>
</dbReference>
<dbReference type="Gene3D" id="3.40.50.720">
    <property type="entry name" value="NAD(P)-binding Rossmann-like Domain"/>
    <property type="match status" value="1"/>
</dbReference>
<dbReference type="GO" id="GO:0016491">
    <property type="term" value="F:oxidoreductase activity"/>
    <property type="evidence" value="ECO:0007669"/>
    <property type="project" value="UniProtKB-KW"/>
</dbReference>
<feature type="domain" description="Pyrroline-5-carboxylate reductase catalytic N-terminal" evidence="2">
    <location>
        <begin position="2"/>
        <end position="105"/>
    </location>
</feature>
<sequence>MKISVIGTGAVGRRLSAALESAGHEVLLGTRDPAQTLTRTETSATGTPPIGAWHEDHPGIPLVPLAEAGNHAQIIVNATQGTASLGALEAAGPREGQTIMDVSNPLDASSGFPPSLFVCNTDSLAEQLQRRFPVAKVVKTLNTVNNMLMVDPARLPESHTVFVAGDDADAKALVTGLLHQLGWPAEDILDLGGLESARGMEMYLPLWLRLMGALGHADFNIKIVRKD</sequence>
<dbReference type="KEGG" id="acry:AC20117_03300"/>
<dbReference type="PANTHER" id="PTHR14239:SF10">
    <property type="entry name" value="REDUCTASE"/>
    <property type="match status" value="1"/>
</dbReference>